<feature type="region of interest" description="Disordered" evidence="1">
    <location>
        <begin position="1"/>
        <end position="27"/>
    </location>
</feature>
<dbReference type="AlphaFoldDB" id="A0A371GIS2"/>
<evidence type="ECO:0000313" key="2">
    <source>
        <dbReference type="EMBL" id="RDX90452.1"/>
    </source>
</evidence>
<proteinExistence type="predicted"/>
<comment type="caution">
    <text evidence="2">The sequence shown here is derived from an EMBL/GenBank/DDBJ whole genome shotgun (WGS) entry which is preliminary data.</text>
</comment>
<protein>
    <submittedName>
        <fullName evidence="2">Uncharacterized protein</fullName>
    </submittedName>
</protein>
<name>A0A371GIS2_MUCPR</name>
<organism evidence="2 3">
    <name type="scientific">Mucuna pruriens</name>
    <name type="common">Velvet bean</name>
    <name type="synonym">Dolichos pruriens</name>
    <dbReference type="NCBI Taxonomy" id="157652"/>
    <lineage>
        <taxon>Eukaryota</taxon>
        <taxon>Viridiplantae</taxon>
        <taxon>Streptophyta</taxon>
        <taxon>Embryophyta</taxon>
        <taxon>Tracheophyta</taxon>
        <taxon>Spermatophyta</taxon>
        <taxon>Magnoliopsida</taxon>
        <taxon>eudicotyledons</taxon>
        <taxon>Gunneridae</taxon>
        <taxon>Pentapetalae</taxon>
        <taxon>rosids</taxon>
        <taxon>fabids</taxon>
        <taxon>Fabales</taxon>
        <taxon>Fabaceae</taxon>
        <taxon>Papilionoideae</taxon>
        <taxon>50 kb inversion clade</taxon>
        <taxon>NPAAA clade</taxon>
        <taxon>indigoferoid/millettioid clade</taxon>
        <taxon>Phaseoleae</taxon>
        <taxon>Mucuna</taxon>
    </lineage>
</organism>
<feature type="non-terminal residue" evidence="2">
    <location>
        <position position="1"/>
    </location>
</feature>
<gene>
    <name evidence="2" type="ORF">CR513_27692</name>
</gene>
<dbReference type="EMBL" id="QJKJ01005400">
    <property type="protein sequence ID" value="RDX90452.1"/>
    <property type="molecule type" value="Genomic_DNA"/>
</dbReference>
<reference evidence="2" key="1">
    <citation type="submission" date="2018-05" db="EMBL/GenBank/DDBJ databases">
        <title>Draft genome of Mucuna pruriens seed.</title>
        <authorList>
            <person name="Nnadi N.E."/>
            <person name="Vos R."/>
            <person name="Hasami M.H."/>
            <person name="Devisetty U.K."/>
            <person name="Aguiy J.C."/>
        </authorList>
    </citation>
    <scope>NUCLEOTIDE SEQUENCE [LARGE SCALE GENOMIC DNA]</scope>
    <source>
        <strain evidence="2">JCA_2017</strain>
    </source>
</reference>
<keyword evidence="3" id="KW-1185">Reference proteome</keyword>
<dbReference type="Proteomes" id="UP000257109">
    <property type="component" value="Unassembled WGS sequence"/>
</dbReference>
<evidence type="ECO:0000313" key="3">
    <source>
        <dbReference type="Proteomes" id="UP000257109"/>
    </source>
</evidence>
<evidence type="ECO:0000256" key="1">
    <source>
        <dbReference type="SAM" id="MobiDB-lite"/>
    </source>
</evidence>
<accession>A0A371GIS2</accession>
<sequence length="77" mass="8989">MGPPHKSRVGQLNRQSLSRTDEGKGPKEDALVELERLLEQERLKLQFGVEELEIIYLDKEEEAREIWVGKQMLSDLR</sequence>